<dbReference type="Pfam" id="PF13439">
    <property type="entry name" value="Glyco_transf_4"/>
    <property type="match status" value="1"/>
</dbReference>
<organism evidence="3 4">
    <name type="scientific">Candidatus Gottesmanbacteria bacterium RIFCSPLOWO2_01_FULL_43_11b</name>
    <dbReference type="NCBI Taxonomy" id="1798392"/>
    <lineage>
        <taxon>Bacteria</taxon>
        <taxon>Candidatus Gottesmaniibacteriota</taxon>
    </lineage>
</organism>
<protein>
    <recommendedName>
        <fullName evidence="5">Glycosyltransferase subfamily 4-like N-terminal domain-containing protein</fullName>
    </recommendedName>
</protein>
<name>A0A1F6AH71_9BACT</name>
<dbReference type="InterPro" id="IPR050194">
    <property type="entry name" value="Glycosyltransferase_grp1"/>
</dbReference>
<dbReference type="AlphaFoldDB" id="A0A1F6AH71"/>
<dbReference type="Pfam" id="PF00534">
    <property type="entry name" value="Glycos_transf_1"/>
    <property type="match status" value="1"/>
</dbReference>
<dbReference type="SUPFAM" id="SSF53756">
    <property type="entry name" value="UDP-Glycosyltransferase/glycogen phosphorylase"/>
    <property type="match status" value="1"/>
</dbReference>
<accession>A0A1F6AH71</accession>
<dbReference type="PANTHER" id="PTHR45947:SF3">
    <property type="entry name" value="SULFOQUINOVOSYL TRANSFERASE SQD2"/>
    <property type="match status" value="1"/>
</dbReference>
<dbReference type="InterPro" id="IPR028098">
    <property type="entry name" value="Glyco_trans_4-like_N"/>
</dbReference>
<evidence type="ECO:0008006" key="5">
    <source>
        <dbReference type="Google" id="ProtNLM"/>
    </source>
</evidence>
<dbReference type="Gene3D" id="3.40.50.2000">
    <property type="entry name" value="Glycogen Phosphorylase B"/>
    <property type="match status" value="4"/>
</dbReference>
<dbReference type="InterPro" id="IPR001296">
    <property type="entry name" value="Glyco_trans_1"/>
</dbReference>
<evidence type="ECO:0000313" key="3">
    <source>
        <dbReference type="EMBL" id="OGG23946.1"/>
    </source>
</evidence>
<dbReference type="CDD" id="cd03801">
    <property type="entry name" value="GT4_PimA-like"/>
    <property type="match status" value="1"/>
</dbReference>
<evidence type="ECO:0000259" key="1">
    <source>
        <dbReference type="Pfam" id="PF00534"/>
    </source>
</evidence>
<feature type="domain" description="Glycosyltransferase subfamily 4-like N-terminal" evidence="2">
    <location>
        <begin position="22"/>
        <end position="162"/>
    </location>
</feature>
<dbReference type="STRING" id="1798392.A3A79_01965"/>
<evidence type="ECO:0000313" key="4">
    <source>
        <dbReference type="Proteomes" id="UP000178759"/>
    </source>
</evidence>
<gene>
    <name evidence="3" type="ORF">A3A79_01965</name>
</gene>
<feature type="domain" description="Glycosyl transferase family 1" evidence="1">
    <location>
        <begin position="232"/>
        <end position="316"/>
    </location>
</feature>
<proteinExistence type="predicted"/>
<dbReference type="Proteomes" id="UP000178759">
    <property type="component" value="Unassembled WGS sequence"/>
</dbReference>
<evidence type="ECO:0000259" key="2">
    <source>
        <dbReference type="Pfam" id="PF13439"/>
    </source>
</evidence>
<reference evidence="3 4" key="1">
    <citation type="journal article" date="2016" name="Nat. Commun.">
        <title>Thousands of microbial genomes shed light on interconnected biogeochemical processes in an aquifer system.</title>
        <authorList>
            <person name="Anantharaman K."/>
            <person name="Brown C.T."/>
            <person name="Hug L.A."/>
            <person name="Sharon I."/>
            <person name="Castelle C.J."/>
            <person name="Probst A.J."/>
            <person name="Thomas B.C."/>
            <person name="Singh A."/>
            <person name="Wilkins M.J."/>
            <person name="Karaoz U."/>
            <person name="Brodie E.L."/>
            <person name="Williams K.H."/>
            <person name="Hubbard S.S."/>
            <person name="Banfield J.F."/>
        </authorList>
    </citation>
    <scope>NUCLEOTIDE SEQUENCE [LARGE SCALE GENOMIC DNA]</scope>
</reference>
<comment type="caution">
    <text evidence="3">The sequence shown here is derived from an EMBL/GenBank/DDBJ whole genome shotgun (WGS) entry which is preliminary data.</text>
</comment>
<sequence>MASSKSRKLNILIVIEYFAPHIGGVERVMEEVGKRLVKYGHNVYVLTTKEKTSVPYHGMNVTRLALQNRYLFALAILPVLFLKFRNVDIVHSANNYSVALPAWIFARVTGKKITMSVWEIWGNMWFRLLPTTGFLHLLYERLIVNLPFNALFVPSKFVVHQLPKKPAIFAPLAGKNLRFSATGRTNLRKRLGYAKNYVFLYFGRLGLSKGVDILETVFNKIHNKYPHTRLYVAKNIPEDQLANYLSMSDCVVIPDIRASFGLNALEASEIGRPIVTTTAGALPEVVFGRVVFAKPGSVLSLVKAMEQSIQKKFLIIPRKRFSWEKTARIYENVLARTPPTI</sequence>
<dbReference type="EMBL" id="MFJV01000001">
    <property type="protein sequence ID" value="OGG23946.1"/>
    <property type="molecule type" value="Genomic_DNA"/>
</dbReference>
<dbReference type="GO" id="GO:0016757">
    <property type="term" value="F:glycosyltransferase activity"/>
    <property type="evidence" value="ECO:0007669"/>
    <property type="project" value="InterPro"/>
</dbReference>
<dbReference type="PANTHER" id="PTHR45947">
    <property type="entry name" value="SULFOQUINOVOSYL TRANSFERASE SQD2"/>
    <property type="match status" value="1"/>
</dbReference>